<dbReference type="Proteomes" id="UP001241758">
    <property type="component" value="Unassembled WGS sequence"/>
</dbReference>
<comment type="caution">
    <text evidence="1">The sequence shown here is derived from an EMBL/GenBank/DDBJ whole genome shotgun (WGS) entry which is preliminary data.</text>
</comment>
<organism evidence="1 2">
    <name type="scientific">Actinoplanes sandaracinus</name>
    <dbReference type="NCBI Taxonomy" id="3045177"/>
    <lineage>
        <taxon>Bacteria</taxon>
        <taxon>Bacillati</taxon>
        <taxon>Actinomycetota</taxon>
        <taxon>Actinomycetes</taxon>
        <taxon>Micromonosporales</taxon>
        <taxon>Micromonosporaceae</taxon>
        <taxon>Actinoplanes</taxon>
    </lineage>
</organism>
<name>A0ABT6WL22_9ACTN</name>
<dbReference type="RefSeq" id="WP_282761257.1">
    <property type="nucleotide sequence ID" value="NZ_JASCTH010000010.1"/>
</dbReference>
<gene>
    <name evidence="1" type="ORF">QLQ12_17650</name>
</gene>
<dbReference type="EMBL" id="JASCTH010000010">
    <property type="protein sequence ID" value="MDI6100436.1"/>
    <property type="molecule type" value="Genomic_DNA"/>
</dbReference>
<reference evidence="1 2" key="1">
    <citation type="submission" date="2023-05" db="EMBL/GenBank/DDBJ databases">
        <title>Actinoplanes sp. NEAU-A12 genome sequencing.</title>
        <authorList>
            <person name="Wang Z.-S."/>
        </authorList>
    </citation>
    <scope>NUCLEOTIDE SEQUENCE [LARGE SCALE GENOMIC DNA]</scope>
    <source>
        <strain evidence="1 2">NEAU-A12</strain>
    </source>
</reference>
<sequence length="56" mass="6080">MAMEQAMQVRLAGAPLVGPVQGLEDVIAEVLEMIIGAVRRPLAVLRHVSPMFPIEE</sequence>
<accession>A0ABT6WL22</accession>
<evidence type="ECO:0000313" key="1">
    <source>
        <dbReference type="EMBL" id="MDI6100436.1"/>
    </source>
</evidence>
<evidence type="ECO:0000313" key="2">
    <source>
        <dbReference type="Proteomes" id="UP001241758"/>
    </source>
</evidence>
<keyword evidence="2" id="KW-1185">Reference proteome</keyword>
<protein>
    <submittedName>
        <fullName evidence="1">Uncharacterized protein</fullName>
    </submittedName>
</protein>
<proteinExistence type="predicted"/>